<keyword evidence="3" id="KW-1185">Reference proteome</keyword>
<proteinExistence type="predicted"/>
<name>A0ABQ9GFP0_9NEOP</name>
<evidence type="ECO:0000256" key="1">
    <source>
        <dbReference type="SAM" id="MobiDB-lite"/>
    </source>
</evidence>
<comment type="caution">
    <text evidence="2">The sequence shown here is derived from an EMBL/GenBank/DDBJ whole genome shotgun (WGS) entry which is preliminary data.</text>
</comment>
<feature type="region of interest" description="Disordered" evidence="1">
    <location>
        <begin position="161"/>
        <end position="206"/>
    </location>
</feature>
<protein>
    <submittedName>
        <fullName evidence="2">Uncharacterized protein</fullName>
    </submittedName>
</protein>
<sequence>MKRKVEEEAEEGDFQHNRIFSLPHPPMHQPPLPPHQPPLPPMPPHQPPPPMSHHPPLPMSHQLGQPHFVGRGRGPWMQRRQQELMRGGGFGAAGSPNGNMVNGNMMGARHFFRGARGMPNNIGPLSNRGFFPRARGPRFNNSFQREFYQENYWNQPPMPIPFQQQPMPHPPLSPSSHQMQPHQRPEGEGCNQGNALPKTLPQGSVSEFHPVPDHAGSPPFWEDWEYSEQNRREVSCGGKIISHFFL</sequence>
<organism evidence="2 3">
    <name type="scientific">Dryococelus australis</name>
    <dbReference type="NCBI Taxonomy" id="614101"/>
    <lineage>
        <taxon>Eukaryota</taxon>
        <taxon>Metazoa</taxon>
        <taxon>Ecdysozoa</taxon>
        <taxon>Arthropoda</taxon>
        <taxon>Hexapoda</taxon>
        <taxon>Insecta</taxon>
        <taxon>Pterygota</taxon>
        <taxon>Neoptera</taxon>
        <taxon>Polyneoptera</taxon>
        <taxon>Phasmatodea</taxon>
        <taxon>Verophasmatodea</taxon>
        <taxon>Anareolatae</taxon>
        <taxon>Phasmatidae</taxon>
        <taxon>Eurycanthinae</taxon>
        <taxon>Dryococelus</taxon>
    </lineage>
</organism>
<evidence type="ECO:0000313" key="2">
    <source>
        <dbReference type="EMBL" id="KAJ8870297.1"/>
    </source>
</evidence>
<feature type="region of interest" description="Disordered" evidence="1">
    <location>
        <begin position="1"/>
        <end position="73"/>
    </location>
</feature>
<dbReference type="Proteomes" id="UP001159363">
    <property type="component" value="Chromosome 12"/>
</dbReference>
<dbReference type="EMBL" id="JARBHB010000013">
    <property type="protein sequence ID" value="KAJ8870297.1"/>
    <property type="molecule type" value="Genomic_DNA"/>
</dbReference>
<reference evidence="2 3" key="1">
    <citation type="submission" date="2023-02" db="EMBL/GenBank/DDBJ databases">
        <title>LHISI_Scaffold_Assembly.</title>
        <authorList>
            <person name="Stuart O.P."/>
            <person name="Cleave R."/>
            <person name="Magrath M.J.L."/>
            <person name="Mikheyev A.S."/>
        </authorList>
    </citation>
    <scope>NUCLEOTIDE SEQUENCE [LARGE SCALE GENOMIC DNA]</scope>
    <source>
        <strain evidence="2">Daus_M_001</strain>
        <tissue evidence="2">Leg muscle</tissue>
    </source>
</reference>
<feature type="compositionally biased region" description="Pro residues" evidence="1">
    <location>
        <begin position="23"/>
        <end position="58"/>
    </location>
</feature>
<evidence type="ECO:0000313" key="3">
    <source>
        <dbReference type="Proteomes" id="UP001159363"/>
    </source>
</evidence>
<accession>A0ABQ9GFP0</accession>
<gene>
    <name evidence="2" type="ORF">PR048_029318</name>
</gene>